<organism evidence="1 2">
    <name type="scientific">Aspergillus ellipticus CBS 707.79</name>
    <dbReference type="NCBI Taxonomy" id="1448320"/>
    <lineage>
        <taxon>Eukaryota</taxon>
        <taxon>Fungi</taxon>
        <taxon>Dikarya</taxon>
        <taxon>Ascomycota</taxon>
        <taxon>Pezizomycotina</taxon>
        <taxon>Eurotiomycetes</taxon>
        <taxon>Eurotiomycetidae</taxon>
        <taxon>Eurotiales</taxon>
        <taxon>Aspergillaceae</taxon>
        <taxon>Aspergillus</taxon>
        <taxon>Aspergillus subgen. Circumdati</taxon>
    </lineage>
</organism>
<evidence type="ECO:0000313" key="1">
    <source>
        <dbReference type="EMBL" id="PYH88803.1"/>
    </source>
</evidence>
<dbReference type="VEuPathDB" id="FungiDB:BO71DRAFT_403575"/>
<name>A0A319DCT9_9EURO</name>
<protein>
    <submittedName>
        <fullName evidence="1">Uncharacterized protein</fullName>
    </submittedName>
</protein>
<dbReference type="EMBL" id="KZ826065">
    <property type="protein sequence ID" value="PYH88803.1"/>
    <property type="molecule type" value="Genomic_DNA"/>
</dbReference>
<evidence type="ECO:0000313" key="2">
    <source>
        <dbReference type="Proteomes" id="UP000247810"/>
    </source>
</evidence>
<feature type="non-terminal residue" evidence="1">
    <location>
        <position position="75"/>
    </location>
</feature>
<sequence length="75" mass="7585">MSAITLTPDTIDDLIYSARVGDLPALKEDLESLSAQLNCPVSAVVAAAIDSAPEEEGGSGSCLLHFPAANGNLGT</sequence>
<dbReference type="Proteomes" id="UP000247810">
    <property type="component" value="Unassembled WGS sequence"/>
</dbReference>
<reference evidence="1 2" key="1">
    <citation type="submission" date="2018-02" db="EMBL/GenBank/DDBJ databases">
        <title>The genomes of Aspergillus section Nigri reveals drivers in fungal speciation.</title>
        <authorList>
            <consortium name="DOE Joint Genome Institute"/>
            <person name="Vesth T.C."/>
            <person name="Nybo J."/>
            <person name="Theobald S."/>
            <person name="Brandl J."/>
            <person name="Frisvad J.C."/>
            <person name="Nielsen K.F."/>
            <person name="Lyhne E.K."/>
            <person name="Kogle M.E."/>
            <person name="Kuo A."/>
            <person name="Riley R."/>
            <person name="Clum A."/>
            <person name="Nolan M."/>
            <person name="Lipzen A."/>
            <person name="Salamov A."/>
            <person name="Henrissat B."/>
            <person name="Wiebenga A."/>
            <person name="De vries R.P."/>
            <person name="Grigoriev I.V."/>
            <person name="Mortensen U.H."/>
            <person name="Andersen M.R."/>
            <person name="Baker S.E."/>
        </authorList>
    </citation>
    <scope>NUCLEOTIDE SEQUENCE [LARGE SCALE GENOMIC DNA]</scope>
    <source>
        <strain evidence="1 2">CBS 707.79</strain>
    </source>
</reference>
<accession>A0A319DCT9</accession>
<dbReference type="STRING" id="1448320.A0A319DCT9"/>
<dbReference type="OrthoDB" id="10057496at2759"/>
<keyword evidence="2" id="KW-1185">Reference proteome</keyword>
<dbReference type="AlphaFoldDB" id="A0A319DCT9"/>
<gene>
    <name evidence="1" type="ORF">BO71DRAFT_403575</name>
</gene>
<proteinExistence type="predicted"/>